<gene>
    <name evidence="1" type="ordered locus">NMB0518</name>
</gene>
<accession>Q9K0R2</accession>
<protein>
    <submittedName>
        <fullName evidence="1">Uncharacterized protein</fullName>
    </submittedName>
</protein>
<dbReference type="STRING" id="122586.NMB0518"/>
<evidence type="ECO:0000313" key="1">
    <source>
        <dbReference type="EMBL" id="AAF40950.1"/>
    </source>
</evidence>
<dbReference type="PaxDb" id="122586-NMB0518"/>
<reference evidence="1 2" key="1">
    <citation type="journal article" date="2000" name="Science">
        <title>Complete genome sequence of Neisseria meningitidis serogroup B strain MC58.</title>
        <authorList>
            <person name="Tettelin H."/>
            <person name="Saunders N.J."/>
            <person name="Heidelberg J."/>
            <person name="Jeffries A.C."/>
            <person name="Nelson K.E."/>
            <person name="Eisen J.A."/>
            <person name="Ketchum K.A."/>
            <person name="Hood D.W."/>
            <person name="Peden J.F."/>
            <person name="Dodson R.J."/>
            <person name="Nelson W.C."/>
            <person name="Gwinn M.L."/>
            <person name="DeBoy R."/>
            <person name="Peterson J.D."/>
            <person name="Hickey E.K."/>
            <person name="Haft D.H."/>
            <person name="Salzberg S.L."/>
            <person name="White O."/>
            <person name="Fleischmann R.D."/>
            <person name="Dougherty B.A."/>
            <person name="Mason T."/>
            <person name="Ciecko A."/>
            <person name="Parksey D.S."/>
            <person name="Blair E."/>
            <person name="Cittone H."/>
            <person name="Clark E.B."/>
            <person name="Cotton M.D."/>
            <person name="Utterback T.R."/>
            <person name="Khouri H."/>
            <person name="Qin H."/>
            <person name="Vamathevan J."/>
            <person name="Gill J."/>
            <person name="Scarlato V."/>
            <person name="Masignani V."/>
            <person name="Pizza M."/>
            <person name="Grandi G."/>
            <person name="Sun L."/>
            <person name="Smith H.O."/>
            <person name="Fraser C.M."/>
            <person name="Moxon E.R."/>
            <person name="Rappuoli R."/>
            <person name="Venter J.C."/>
        </authorList>
    </citation>
    <scope>NUCLEOTIDE SEQUENCE [LARGE SCALE GENOMIC DNA]</scope>
    <source>
        <strain evidence="2">ATCC BAA-335 / MC58</strain>
    </source>
</reference>
<dbReference type="Proteomes" id="UP000000425">
    <property type="component" value="Chromosome"/>
</dbReference>
<dbReference type="EMBL" id="AE002098">
    <property type="protein sequence ID" value="AAF40950.1"/>
    <property type="molecule type" value="Genomic_DNA"/>
</dbReference>
<sequence>MKIFWRIFMRQISLTDYFCKGLRFKHIAFRWFAYSLCHFQCSKYTCSAKRKKTYRKTYFRSSCSGQSNSTICIKGGTRRKCYH</sequence>
<evidence type="ECO:0000313" key="2">
    <source>
        <dbReference type="Proteomes" id="UP000000425"/>
    </source>
</evidence>
<organism evidence="1 2">
    <name type="scientific">Neisseria meningitidis serogroup B (strain ATCC BAA-335 / MC58)</name>
    <dbReference type="NCBI Taxonomy" id="122586"/>
    <lineage>
        <taxon>Bacteria</taxon>
        <taxon>Pseudomonadati</taxon>
        <taxon>Pseudomonadota</taxon>
        <taxon>Betaproteobacteria</taxon>
        <taxon>Neisseriales</taxon>
        <taxon>Neisseriaceae</taxon>
        <taxon>Neisseria</taxon>
    </lineage>
</organism>
<dbReference type="PIR" id="H81188">
    <property type="entry name" value="H81188"/>
</dbReference>
<dbReference type="HOGENOM" id="CLU_2539075_0_0_4"/>
<dbReference type="InParanoid" id="Q9K0R2"/>
<name>Q9K0R2_NEIMB</name>
<dbReference type="KEGG" id="nme:NMB0518"/>
<keyword evidence="2" id="KW-1185">Reference proteome</keyword>
<proteinExistence type="predicted"/>
<dbReference type="AlphaFoldDB" id="Q9K0R2"/>